<protein>
    <submittedName>
        <fullName evidence="2">Uncharacterized protein</fullName>
    </submittedName>
</protein>
<accession>A0AAD8ZIT7</accession>
<sequence>MFFKIHIASNFKVAQCASSVTKKPTDERCLGRRARKGRGRKEVNALPHPAQRDPPSSWPHSTLPPCGRRPLDDFGPSMVQGFWTKYGPGSDSAESYRPQPDADDRYMEVDSAASYDQYMDFYEGYADHGEYGLDYGEAHPWRWRRSSMGIPSTAMTWCLRTPRETMPWHVRYRPRLRLGGAARERTDFPERYKEGQTSLGDTQPIRVYSPGTRAPVPKPHRGKGEASPVPTPKTGKATGVPPVVGARRSPPPKSARGDPPQMVTYTHILNESSSAIDDLIMDNWGLLEQGQVRDEDQIKSSSEQLLFTI</sequence>
<reference evidence="2" key="1">
    <citation type="submission" date="2023-03" db="EMBL/GenBank/DDBJ databases">
        <title>Electrophorus voltai genome.</title>
        <authorList>
            <person name="Bian C."/>
        </authorList>
    </citation>
    <scope>NUCLEOTIDE SEQUENCE</scope>
    <source>
        <strain evidence="2">CB-2022</strain>
        <tissue evidence="2">Muscle</tissue>
    </source>
</reference>
<proteinExistence type="predicted"/>
<feature type="region of interest" description="Disordered" evidence="1">
    <location>
        <begin position="187"/>
        <end position="261"/>
    </location>
</feature>
<dbReference type="AlphaFoldDB" id="A0AAD8ZIT7"/>
<organism evidence="2 3">
    <name type="scientific">Electrophorus voltai</name>
    <dbReference type="NCBI Taxonomy" id="2609070"/>
    <lineage>
        <taxon>Eukaryota</taxon>
        <taxon>Metazoa</taxon>
        <taxon>Chordata</taxon>
        <taxon>Craniata</taxon>
        <taxon>Vertebrata</taxon>
        <taxon>Euteleostomi</taxon>
        <taxon>Actinopterygii</taxon>
        <taxon>Neopterygii</taxon>
        <taxon>Teleostei</taxon>
        <taxon>Ostariophysi</taxon>
        <taxon>Gymnotiformes</taxon>
        <taxon>Gymnotoidei</taxon>
        <taxon>Gymnotidae</taxon>
        <taxon>Electrophorus</taxon>
    </lineage>
</organism>
<comment type="caution">
    <text evidence="2">The sequence shown here is derived from an EMBL/GenBank/DDBJ whole genome shotgun (WGS) entry which is preliminary data.</text>
</comment>
<name>A0AAD8ZIT7_9TELE</name>
<evidence type="ECO:0000313" key="2">
    <source>
        <dbReference type="EMBL" id="KAK1800233.1"/>
    </source>
</evidence>
<dbReference type="Proteomes" id="UP001239994">
    <property type="component" value="Unassembled WGS sequence"/>
</dbReference>
<evidence type="ECO:0000313" key="3">
    <source>
        <dbReference type="Proteomes" id="UP001239994"/>
    </source>
</evidence>
<keyword evidence="3" id="KW-1185">Reference proteome</keyword>
<evidence type="ECO:0000256" key="1">
    <source>
        <dbReference type="SAM" id="MobiDB-lite"/>
    </source>
</evidence>
<feature type="region of interest" description="Disordered" evidence="1">
    <location>
        <begin position="20"/>
        <end position="70"/>
    </location>
</feature>
<gene>
    <name evidence="2" type="ORF">P4O66_000278</name>
</gene>
<dbReference type="EMBL" id="JAROKS010000010">
    <property type="protein sequence ID" value="KAK1800233.1"/>
    <property type="molecule type" value="Genomic_DNA"/>
</dbReference>